<dbReference type="EMBL" id="FCOK02000116">
    <property type="protein sequence ID" value="SAL71845.1"/>
    <property type="molecule type" value="Genomic_DNA"/>
</dbReference>
<dbReference type="Proteomes" id="UP000054683">
    <property type="component" value="Unassembled WGS sequence"/>
</dbReference>
<reference evidence="1 2" key="1">
    <citation type="submission" date="2016-01" db="EMBL/GenBank/DDBJ databases">
        <authorList>
            <person name="Oliw E.H."/>
        </authorList>
    </citation>
    <scope>NUCLEOTIDE SEQUENCE [LARGE SCALE GENOMIC DNA]</scope>
    <source>
        <strain evidence="1">LMG 27134</strain>
    </source>
</reference>
<proteinExistence type="predicted"/>
<gene>
    <name evidence="1" type="ORF">AWB69_08708</name>
</gene>
<accession>A0A158JT41</accession>
<evidence type="ECO:0000313" key="1">
    <source>
        <dbReference type="EMBL" id="SAL71845.1"/>
    </source>
</evidence>
<organism evidence="1 2">
    <name type="scientific">Caballeronia udeis</name>
    <dbReference type="NCBI Taxonomy" id="1232866"/>
    <lineage>
        <taxon>Bacteria</taxon>
        <taxon>Pseudomonadati</taxon>
        <taxon>Pseudomonadota</taxon>
        <taxon>Betaproteobacteria</taxon>
        <taxon>Burkholderiales</taxon>
        <taxon>Burkholderiaceae</taxon>
        <taxon>Caballeronia</taxon>
    </lineage>
</organism>
<evidence type="ECO:0000313" key="2">
    <source>
        <dbReference type="Proteomes" id="UP000054683"/>
    </source>
</evidence>
<sequence length="107" mass="10480">MSRGVPAASSTGLPFASNCGTKTGILTTVAVSAPSVPSDVKCTVTVPPGPFAPATPGLNVAVPVAPPGPVNAMVPWVYCTSGGRSNVKVVFDSGSPCVTGAGLIVRT</sequence>
<protein>
    <submittedName>
        <fullName evidence="1">Uncharacterized protein</fullName>
    </submittedName>
</protein>
<dbReference type="AlphaFoldDB" id="A0A158JT41"/>
<name>A0A158JT41_9BURK</name>